<reference evidence="1" key="2">
    <citation type="submission" date="2021-09" db="EMBL/GenBank/DDBJ databases">
        <authorList>
            <person name="Gilroy R."/>
        </authorList>
    </citation>
    <scope>NUCLEOTIDE SEQUENCE</scope>
    <source>
        <strain evidence="1">1277</strain>
    </source>
</reference>
<evidence type="ECO:0000313" key="1">
    <source>
        <dbReference type="EMBL" id="HJG96244.1"/>
    </source>
</evidence>
<evidence type="ECO:0000313" key="2">
    <source>
        <dbReference type="Proteomes" id="UP000776700"/>
    </source>
</evidence>
<dbReference type="AlphaFoldDB" id="A0A921N0S4"/>
<accession>A0A921N0S4</accession>
<dbReference type="InterPro" id="IPR011050">
    <property type="entry name" value="Pectin_lyase_fold/virulence"/>
</dbReference>
<gene>
    <name evidence="1" type="ORF">K8V90_03970</name>
</gene>
<reference evidence="1" key="1">
    <citation type="journal article" date="2021" name="PeerJ">
        <title>Extensive microbial diversity within the chicken gut microbiome revealed by metagenomics and culture.</title>
        <authorList>
            <person name="Gilroy R."/>
            <person name="Ravi A."/>
            <person name="Getino M."/>
            <person name="Pursley I."/>
            <person name="Horton D.L."/>
            <person name="Alikhan N.F."/>
            <person name="Baker D."/>
            <person name="Gharbi K."/>
            <person name="Hall N."/>
            <person name="Watson M."/>
            <person name="Adriaenssens E.M."/>
            <person name="Foster-Nyarko E."/>
            <person name="Jarju S."/>
            <person name="Secka A."/>
            <person name="Antonio M."/>
            <person name="Oren A."/>
            <person name="Chaudhuri R.R."/>
            <person name="La Ragione R."/>
            <person name="Hildebrand F."/>
            <person name="Pallen M.J."/>
        </authorList>
    </citation>
    <scope>NUCLEOTIDE SEQUENCE</scope>
    <source>
        <strain evidence="1">1277</strain>
    </source>
</reference>
<dbReference type="EMBL" id="DYUB01000131">
    <property type="protein sequence ID" value="HJG96244.1"/>
    <property type="molecule type" value="Genomic_DNA"/>
</dbReference>
<organism evidence="1 2">
    <name type="scientific">Romboutsia timonensis</name>
    <dbReference type="NCBI Taxonomy" id="1776391"/>
    <lineage>
        <taxon>Bacteria</taxon>
        <taxon>Bacillati</taxon>
        <taxon>Bacillota</taxon>
        <taxon>Clostridia</taxon>
        <taxon>Peptostreptococcales</taxon>
        <taxon>Peptostreptococcaceae</taxon>
        <taxon>Romboutsia</taxon>
    </lineage>
</organism>
<proteinExistence type="predicted"/>
<name>A0A921N0S4_9FIRM</name>
<dbReference type="SUPFAM" id="SSF51126">
    <property type="entry name" value="Pectin lyase-like"/>
    <property type="match status" value="1"/>
</dbReference>
<sequence>MKNIEQLKKNDLNCNIFSVYDYDGLTITELLCQFFTKINECIDISNETIDLAKWLVNEGLELEVAKKLVMWLEDGTLENIINVNLFNTLNEKITGLSSQLEHIENKQFINFIDYGVPNNENVDNTPFLERALDELNKTGGTLIIPEGDWHFKTPLNYDKWLFGSKICGTGRGVLNNETSTQITKGLFGTRLTYTGEGTFLTFNGKMNTVTLENMAINLISSRSYALKLNYTFHRGIIRDINISGGAGAIELNTGTYVSIEGIRYSTGSSVAEFGVRIGLTDTDYTTEFIYIDKCSFDFGKLSNANGIEIFKCSGGVWLSRLDICNTLGTGFLIDNKNNKSINYFNLRDVNFSGVSIATEFIPRTGNIGGVFMNGIRQGFNNQSVNEKFIYVHRENTSYNVSLNVLNTYLRLLNTSIIPDYIMYLDGCNANDTFIELTSGDNKNKLTSPVFMSNDCIIDDYRITYSGKISVNFNNETPTGTNTNYKDYKVKISDMYHAKNYKPIIMFTSNTYQQVGFIKSEITEGALYAYIRVPIELTTSSINLYYNIIKDDLYY</sequence>
<protein>
    <submittedName>
        <fullName evidence="1">Uncharacterized protein</fullName>
    </submittedName>
</protein>
<dbReference type="Proteomes" id="UP000776700">
    <property type="component" value="Unassembled WGS sequence"/>
</dbReference>
<comment type="caution">
    <text evidence="1">The sequence shown here is derived from an EMBL/GenBank/DDBJ whole genome shotgun (WGS) entry which is preliminary data.</text>
</comment>